<feature type="transmembrane region" description="Helical" evidence="2">
    <location>
        <begin position="126"/>
        <end position="147"/>
    </location>
</feature>
<feature type="transmembrane region" description="Helical" evidence="2">
    <location>
        <begin position="462"/>
        <end position="484"/>
    </location>
</feature>
<evidence type="ECO:0000256" key="2">
    <source>
        <dbReference type="SAM" id="Phobius"/>
    </source>
</evidence>
<dbReference type="InterPro" id="IPR011853">
    <property type="entry name" value="TRAP_DctM-Dct_fused"/>
</dbReference>
<comment type="subcellular location">
    <subcellularLocation>
        <location evidence="1">Cell inner membrane</location>
        <topology evidence="1">Multi-pass membrane protein</topology>
    </subcellularLocation>
</comment>
<keyword evidence="2" id="KW-1133">Transmembrane helix</keyword>
<evidence type="ECO:0000313" key="4">
    <source>
        <dbReference type="EMBL" id="AGI68733.1"/>
    </source>
</evidence>
<feature type="transmembrane region" description="Helical" evidence="2">
    <location>
        <begin position="588"/>
        <end position="616"/>
    </location>
</feature>
<dbReference type="EMBL" id="CP003740">
    <property type="protein sequence ID" value="AGI68733.1"/>
    <property type="molecule type" value="Genomic_DNA"/>
</dbReference>
<protein>
    <submittedName>
        <fullName evidence="4">TRAP-transporter small permease/large permease fusion protein DctQ/DctM</fullName>
    </submittedName>
</protein>
<dbReference type="eggNOG" id="COG4666">
    <property type="taxonomic scope" value="Bacteria"/>
</dbReference>
<feature type="transmembrane region" description="Helical" evidence="2">
    <location>
        <begin position="340"/>
        <end position="356"/>
    </location>
</feature>
<feature type="transmembrane region" description="Helical" evidence="2">
    <location>
        <begin position="37"/>
        <end position="57"/>
    </location>
</feature>
<keyword evidence="5" id="KW-1185">Reference proteome</keyword>
<feature type="transmembrane region" description="Helical" evidence="2">
    <location>
        <begin position="490"/>
        <end position="511"/>
    </location>
</feature>
<dbReference type="STRING" id="391626.OAN307_c32110"/>
<keyword evidence="1" id="KW-0813">Transport</keyword>
<feature type="transmembrane region" description="Helical" evidence="2">
    <location>
        <begin position="523"/>
        <end position="542"/>
    </location>
</feature>
<feature type="transmembrane region" description="Helical" evidence="2">
    <location>
        <begin position="433"/>
        <end position="455"/>
    </location>
</feature>
<dbReference type="Pfam" id="PF06808">
    <property type="entry name" value="DctM"/>
    <property type="match status" value="1"/>
</dbReference>
<feature type="transmembrane region" description="Helical" evidence="2">
    <location>
        <begin position="12"/>
        <end position="31"/>
    </location>
</feature>
<sequence length="631" mass="67148">MIARRLGGVDGLVFQIMSGGFIAGQLYFLYIEPISPYLHALMFACAVMSMAFIGFGLSNPKGTGERDRVVLIDWALAGLSIIPFLYAYFYVDFVQFLRRGSVPSQEDIAVGILFLTLLLEAGRRVIGPILPGIALTALLICVSANYLPPEWHIVPQLSVRRVVGSMFQTELGVFSQPVQVAMRWIFVFLLFGQCLLLAGGREFFMRVSMAAAGGLRGGPAYMAVIASALFGSLSGSNMANVMVTGQFTIPWIIRAGFSRRQAGAIESVSSTAGALTPPIMGAGALIMAEYTGVPYLTIVAAAIIPALLYYLTVGTYLFALTRRLGIEVTETPETESVGSLVLQYWPVLVGLGWLVWRIMTLYPLERGVLEACALLCIGGMVSNRSAYNVPNLRELTNGLTRQTIDIGIACAVSGILVGTILITGWGITIAGVILQLGSASTLIALFATMVVTIVLGMGTPGVAAYIITAAVVAAPLSQLGLPLIAVHMFIFYFSNFAGITPPVALTAFGAAGIAKSDPFKTGFLAMLMALPTYFLAYAFVLRPELLLLGEPMEIVVASVPTALGVTFFSLGTAGAIKQPLSGIERAVLVLSGVLLIEPAILTDVVGIAGGIGIYYLHNRRLGKYNQRNLVG</sequence>
<feature type="transmembrane region" description="Helical" evidence="2">
    <location>
        <begin position="69"/>
        <end position="90"/>
    </location>
</feature>
<keyword evidence="1" id="KW-0997">Cell inner membrane</keyword>
<organism evidence="4 5">
    <name type="scientific">Octadecabacter antarcticus 307</name>
    <dbReference type="NCBI Taxonomy" id="391626"/>
    <lineage>
        <taxon>Bacteria</taxon>
        <taxon>Pseudomonadati</taxon>
        <taxon>Pseudomonadota</taxon>
        <taxon>Alphaproteobacteria</taxon>
        <taxon>Rhodobacterales</taxon>
        <taxon>Roseobacteraceae</taxon>
        <taxon>Octadecabacter</taxon>
    </lineage>
</organism>
<dbReference type="KEGG" id="oat:OAN307_c32110"/>
<feature type="transmembrane region" description="Helical" evidence="2">
    <location>
        <begin position="295"/>
        <end position="319"/>
    </location>
</feature>
<evidence type="ECO:0000259" key="3">
    <source>
        <dbReference type="Pfam" id="PF06808"/>
    </source>
</evidence>
<comment type="function">
    <text evidence="1">Part of the tripartite ATP-independent periplasmic (TRAP) transport system.</text>
</comment>
<accession>M9RAA7</accession>
<evidence type="ECO:0000313" key="5">
    <source>
        <dbReference type="Proteomes" id="UP000005307"/>
    </source>
</evidence>
<keyword evidence="1" id="KW-1003">Cell membrane</keyword>
<feature type="transmembrane region" description="Helical" evidence="2">
    <location>
        <begin position="220"/>
        <end position="239"/>
    </location>
</feature>
<dbReference type="GO" id="GO:0005886">
    <property type="term" value="C:plasma membrane"/>
    <property type="evidence" value="ECO:0007669"/>
    <property type="project" value="UniProtKB-SubCell"/>
</dbReference>
<dbReference type="Proteomes" id="UP000005307">
    <property type="component" value="Chromosome"/>
</dbReference>
<gene>
    <name evidence="4" type="primary">dctM</name>
    <name evidence="4" type="synonym">dctQ4</name>
    <name evidence="4" type="ORF">OAN307_c32110</name>
</gene>
<dbReference type="InterPro" id="IPR010656">
    <property type="entry name" value="DctM"/>
</dbReference>
<evidence type="ECO:0000256" key="1">
    <source>
        <dbReference type="RuleBase" id="RU369079"/>
    </source>
</evidence>
<dbReference type="NCBIfam" id="TIGR02123">
    <property type="entry name" value="TRAP_fused"/>
    <property type="match status" value="1"/>
</dbReference>
<reference evidence="4 5" key="1">
    <citation type="journal article" date="2013" name="PLoS ONE">
        <title>Poles Apart: Arctic and Antarctic Octadecabacter strains Share High Genome Plasticity and a New Type of Xanthorhodopsin.</title>
        <authorList>
            <person name="Vollmers J."/>
            <person name="Voget S."/>
            <person name="Dietrich S."/>
            <person name="Gollnow K."/>
            <person name="Smits M."/>
            <person name="Meyer K."/>
            <person name="Brinkhoff T."/>
            <person name="Simon M."/>
            <person name="Daniel R."/>
        </authorList>
    </citation>
    <scope>NUCLEOTIDE SEQUENCE [LARGE SCALE GENOMIC DNA]</scope>
    <source>
        <strain evidence="4 5">307</strain>
    </source>
</reference>
<dbReference type="AlphaFoldDB" id="M9RAA7"/>
<feature type="transmembrane region" description="Helical" evidence="2">
    <location>
        <begin position="181"/>
        <end position="199"/>
    </location>
</feature>
<feature type="transmembrane region" description="Helical" evidence="2">
    <location>
        <begin position="406"/>
        <end position="427"/>
    </location>
</feature>
<dbReference type="GO" id="GO:0022857">
    <property type="term" value="F:transmembrane transporter activity"/>
    <property type="evidence" value="ECO:0007669"/>
    <property type="project" value="UniProtKB-UniRule"/>
</dbReference>
<dbReference type="HOGENOM" id="CLU_007041_3_1_5"/>
<feature type="domain" description="TRAP C4-dicarboxylate transport system permease DctM subunit" evidence="3">
    <location>
        <begin position="115"/>
        <end position="547"/>
    </location>
</feature>
<dbReference type="OrthoDB" id="9759894at2"/>
<keyword evidence="2" id="KW-0472">Membrane</keyword>
<proteinExistence type="predicted"/>
<keyword evidence="2" id="KW-0812">Transmembrane</keyword>
<name>M9RAA7_9RHOB</name>
<feature type="transmembrane region" description="Helical" evidence="2">
    <location>
        <begin position="554"/>
        <end position="576"/>
    </location>
</feature>
<dbReference type="PANTHER" id="PTHR43849">
    <property type="entry name" value="BLL3936 PROTEIN"/>
    <property type="match status" value="1"/>
</dbReference>
<dbReference type="PANTHER" id="PTHR43849:SF2">
    <property type="entry name" value="BLL3936 PROTEIN"/>
    <property type="match status" value="1"/>
</dbReference>